<dbReference type="GO" id="GO:0016887">
    <property type="term" value="F:ATP hydrolysis activity"/>
    <property type="evidence" value="ECO:0007669"/>
    <property type="project" value="InterPro"/>
</dbReference>
<evidence type="ECO:0000259" key="4">
    <source>
        <dbReference type="PROSITE" id="PS50893"/>
    </source>
</evidence>
<evidence type="ECO:0000313" key="6">
    <source>
        <dbReference type="Proteomes" id="UP001139207"/>
    </source>
</evidence>
<keyword evidence="6" id="KW-1185">Reference proteome</keyword>
<dbReference type="InterPro" id="IPR003593">
    <property type="entry name" value="AAA+_ATPase"/>
</dbReference>
<accession>A0A9X2AXZ0</accession>
<proteinExistence type="predicted"/>
<reference evidence="5" key="1">
    <citation type="submission" date="2022-04" db="EMBL/GenBank/DDBJ databases">
        <title>Corynebacterium kalidii LD5P10.</title>
        <authorList>
            <person name="Sun J.Q."/>
        </authorList>
    </citation>
    <scope>NUCLEOTIDE SEQUENCE</scope>
    <source>
        <strain evidence="5">LD5P10</strain>
    </source>
</reference>
<dbReference type="Proteomes" id="UP001139207">
    <property type="component" value="Unassembled WGS sequence"/>
</dbReference>
<keyword evidence="1" id="KW-0813">Transport</keyword>
<keyword evidence="2" id="KW-0547">Nucleotide-binding</keyword>
<protein>
    <submittedName>
        <fullName evidence="5">ABC transporter ATP-binding protein</fullName>
    </submittedName>
</protein>
<evidence type="ECO:0000256" key="2">
    <source>
        <dbReference type="ARBA" id="ARBA00022741"/>
    </source>
</evidence>
<dbReference type="PROSITE" id="PS50893">
    <property type="entry name" value="ABC_TRANSPORTER_2"/>
    <property type="match status" value="1"/>
</dbReference>
<organism evidence="5 6">
    <name type="scientific">Corynebacterium kalidii</name>
    <dbReference type="NCBI Taxonomy" id="2931982"/>
    <lineage>
        <taxon>Bacteria</taxon>
        <taxon>Bacillati</taxon>
        <taxon>Actinomycetota</taxon>
        <taxon>Actinomycetes</taxon>
        <taxon>Mycobacteriales</taxon>
        <taxon>Corynebacteriaceae</taxon>
        <taxon>Corynebacterium</taxon>
    </lineage>
</organism>
<evidence type="ECO:0000313" key="5">
    <source>
        <dbReference type="EMBL" id="MCJ7857531.1"/>
    </source>
</evidence>
<keyword evidence="3 5" id="KW-0067">ATP-binding</keyword>
<dbReference type="Gene3D" id="3.40.50.300">
    <property type="entry name" value="P-loop containing nucleotide triphosphate hydrolases"/>
    <property type="match status" value="1"/>
</dbReference>
<dbReference type="CDD" id="cd03230">
    <property type="entry name" value="ABC_DR_subfamily_A"/>
    <property type="match status" value="1"/>
</dbReference>
<dbReference type="PANTHER" id="PTHR42939">
    <property type="entry name" value="ABC TRANSPORTER ATP-BINDING PROTEIN ALBC-RELATED"/>
    <property type="match status" value="1"/>
</dbReference>
<dbReference type="InterPro" id="IPR051782">
    <property type="entry name" value="ABC_Transporter_VariousFunc"/>
</dbReference>
<dbReference type="EMBL" id="JALIEA010000010">
    <property type="protein sequence ID" value="MCJ7857531.1"/>
    <property type="molecule type" value="Genomic_DNA"/>
</dbReference>
<name>A0A9X2AXZ0_9CORY</name>
<evidence type="ECO:0000256" key="1">
    <source>
        <dbReference type="ARBA" id="ARBA00022448"/>
    </source>
</evidence>
<feature type="domain" description="ABC transporter" evidence="4">
    <location>
        <begin position="14"/>
        <end position="239"/>
    </location>
</feature>
<dbReference type="AlphaFoldDB" id="A0A9X2AXZ0"/>
<dbReference type="Pfam" id="PF00005">
    <property type="entry name" value="ABC_tran"/>
    <property type="match status" value="1"/>
</dbReference>
<dbReference type="InterPro" id="IPR003439">
    <property type="entry name" value="ABC_transporter-like_ATP-bd"/>
</dbReference>
<dbReference type="PANTHER" id="PTHR42939:SF1">
    <property type="entry name" value="ABC TRANSPORTER ATP-BINDING PROTEIN ALBC-RELATED"/>
    <property type="match status" value="1"/>
</dbReference>
<comment type="caution">
    <text evidence="5">The sequence shown here is derived from an EMBL/GenBank/DDBJ whole genome shotgun (WGS) entry which is preliminary data.</text>
</comment>
<dbReference type="SMART" id="SM00382">
    <property type="entry name" value="AAA"/>
    <property type="match status" value="1"/>
</dbReference>
<dbReference type="RefSeq" id="WP_244803281.1">
    <property type="nucleotide sequence ID" value="NZ_JALIEA010000010.1"/>
</dbReference>
<sequence>MHSPQHTTLPDPLVRVEDLHRSFGDRHVLRGLTVDLPRHGTVGLVGRNGVGKTTLMGILAGQLRATGGTVTVAGGTPFENAAVMNRVCFTGVDVLYPPQWSVATVLSVAGARYPYWDQGMADDLTGRFGLRRFARMSALSTGQRSMVGIVVGLASRAPLTLLDEPYSGLDVQNRRLFYEVLADAREDDPRCIVLSTHQLADAGRVVDRLLVLGAQGSLSHDIDGAELGERVVRLTGSTARMTAVLDEVRNLPGARPTAMRDVAGSMSVDVDLDGGVLPDWPGVTRERLGTEDAVLALTGEPEP</sequence>
<dbReference type="GO" id="GO:0005524">
    <property type="term" value="F:ATP binding"/>
    <property type="evidence" value="ECO:0007669"/>
    <property type="project" value="UniProtKB-KW"/>
</dbReference>
<evidence type="ECO:0000256" key="3">
    <source>
        <dbReference type="ARBA" id="ARBA00022840"/>
    </source>
</evidence>
<gene>
    <name evidence="5" type="ORF">MUN33_02205</name>
</gene>
<dbReference type="InterPro" id="IPR027417">
    <property type="entry name" value="P-loop_NTPase"/>
</dbReference>
<dbReference type="SUPFAM" id="SSF52540">
    <property type="entry name" value="P-loop containing nucleoside triphosphate hydrolases"/>
    <property type="match status" value="1"/>
</dbReference>